<evidence type="ECO:0000313" key="2">
    <source>
        <dbReference type="EMBL" id="KAL3387296.1"/>
    </source>
</evidence>
<sequence length="655" mass="74223">MFGEIKEFAQACWKEVLDLADGAAVYIDHPATECLHWHTGDKAYLTLKDAGAVSVHELALYNFHNLKAKNATKALIISTSTDTLFYQRTLKVIIEKNNFQKCYVVCTAHKKILQYTSIKTNDDIESANSYDSLKDDILYWMNDKMFTETSQVTMIFKPIFIACLKKDIFVTPPFGNLIPSIDQVLLHDYEAEIDFLISSFHTLFSYYNVTEDVFYLGKCGQYVAEKMNHFDAAVNRRNRNSEQKKVSLIFVDRLLDLSTATSHNSESMMGKILCTLPHLSHHYNDVAINMQAMNLKDEESNSTLMVPGCLANSDETIMKILFNMKQKEVLTSLNKMLIDMSEGSPKTNKSSSRISAHSLEKGLQKFRETETIESLCNKTKNVQLISAVVQALKSNKTPQIDFIISLEKLILQNLAVSGDSSSILSQLSNIVKTRASRGLDMDYLLALIIHLYAMAGPDIKFTEQQEKNFRDSMSSAIYEDINKCNETDLMDEYSTYYQTLLLLGITNEESAREISDKITDRIMNILHKVLNQREMLQNYKQVMHKTNPREMARHVGLLEQLITDLLDEKKPEIPDIILASKSSNATHTDTKAHPCENSWVIIYVLGGITPDEINIIENIINSKNNNSLRITVGGTRLLSPLEVVDKILLSNITNV</sequence>
<keyword evidence="3" id="KW-1185">Reference proteome</keyword>
<dbReference type="EMBL" id="JBJJXI010000137">
    <property type="protein sequence ID" value="KAL3387296.1"/>
    <property type="molecule type" value="Genomic_DNA"/>
</dbReference>
<dbReference type="SUPFAM" id="SSF56815">
    <property type="entry name" value="Sec1/munc18-like (SM) proteins"/>
    <property type="match status" value="1"/>
</dbReference>
<comment type="similarity">
    <text evidence="1">Belongs to the STXBP/unc-18/SEC1 family.</text>
</comment>
<evidence type="ECO:0008006" key="4">
    <source>
        <dbReference type="Google" id="ProtNLM"/>
    </source>
</evidence>
<dbReference type="AlphaFoldDB" id="A0ABD2W3X8"/>
<reference evidence="2 3" key="1">
    <citation type="journal article" date="2024" name="bioRxiv">
        <title>A reference genome for Trichogramma kaykai: A tiny desert-dwelling parasitoid wasp with competing sex-ratio distorters.</title>
        <authorList>
            <person name="Culotta J."/>
            <person name="Lindsey A.R."/>
        </authorList>
    </citation>
    <scope>NUCLEOTIDE SEQUENCE [LARGE SCALE GENOMIC DNA]</scope>
    <source>
        <strain evidence="2 3">KSX58</strain>
    </source>
</reference>
<evidence type="ECO:0000313" key="3">
    <source>
        <dbReference type="Proteomes" id="UP001627154"/>
    </source>
</evidence>
<accession>A0ABD2W3X8</accession>
<organism evidence="2 3">
    <name type="scientific">Trichogramma kaykai</name>
    <dbReference type="NCBI Taxonomy" id="54128"/>
    <lineage>
        <taxon>Eukaryota</taxon>
        <taxon>Metazoa</taxon>
        <taxon>Ecdysozoa</taxon>
        <taxon>Arthropoda</taxon>
        <taxon>Hexapoda</taxon>
        <taxon>Insecta</taxon>
        <taxon>Pterygota</taxon>
        <taxon>Neoptera</taxon>
        <taxon>Endopterygota</taxon>
        <taxon>Hymenoptera</taxon>
        <taxon>Apocrita</taxon>
        <taxon>Proctotrupomorpha</taxon>
        <taxon>Chalcidoidea</taxon>
        <taxon>Trichogrammatidae</taxon>
        <taxon>Trichogramma</taxon>
    </lineage>
</organism>
<dbReference type="PANTHER" id="PTHR11679">
    <property type="entry name" value="VESICLE PROTEIN SORTING-ASSOCIATED"/>
    <property type="match status" value="1"/>
</dbReference>
<comment type="caution">
    <text evidence="2">The sequence shown here is derived from an EMBL/GenBank/DDBJ whole genome shotgun (WGS) entry which is preliminary data.</text>
</comment>
<gene>
    <name evidence="2" type="ORF">TKK_017264</name>
</gene>
<dbReference type="Proteomes" id="UP001627154">
    <property type="component" value="Unassembled WGS sequence"/>
</dbReference>
<proteinExistence type="inferred from homology"/>
<dbReference type="InterPro" id="IPR027482">
    <property type="entry name" value="Sec1-like_dom2"/>
</dbReference>
<name>A0ABD2W3X8_9HYME</name>
<dbReference type="InterPro" id="IPR036045">
    <property type="entry name" value="Sec1-like_sf"/>
</dbReference>
<dbReference type="Gene3D" id="3.40.50.1910">
    <property type="match status" value="1"/>
</dbReference>
<dbReference type="InterPro" id="IPR001619">
    <property type="entry name" value="Sec1-like"/>
</dbReference>
<protein>
    <recommendedName>
        <fullName evidence="4">Sec1 family domain-containing protein 2</fullName>
    </recommendedName>
</protein>
<evidence type="ECO:0000256" key="1">
    <source>
        <dbReference type="ARBA" id="ARBA00009884"/>
    </source>
</evidence>